<reference evidence="3" key="1">
    <citation type="journal article" date="2009" name="Genome Res.">
        <title>Comparative genomic analyses of the human fungal pathogens Coccidioides and their relatives.</title>
        <authorList>
            <person name="Sharpton T.J."/>
            <person name="Stajich J.E."/>
            <person name="Rounsley S.D."/>
            <person name="Gardner M.J."/>
            <person name="Wortman J.R."/>
            <person name="Jordar V.S."/>
            <person name="Maiti R."/>
            <person name="Kodira C.D."/>
            <person name="Neafsey D.E."/>
            <person name="Zeng Q."/>
            <person name="Hung C.-Y."/>
            <person name="McMahan C."/>
            <person name="Muszewska A."/>
            <person name="Grynberg M."/>
            <person name="Mandel M.A."/>
            <person name="Kellner E.M."/>
            <person name="Barker B.M."/>
            <person name="Galgiani J.N."/>
            <person name="Orbach M.J."/>
            <person name="Kirkland T.N."/>
            <person name="Cole G.T."/>
            <person name="Henn M.R."/>
            <person name="Birren B.W."/>
            <person name="Taylor J.W."/>
        </authorList>
    </citation>
    <scope>NUCLEOTIDE SEQUENCE [LARGE SCALE GENOMIC DNA]</scope>
    <source>
        <strain evidence="3">RS</strain>
    </source>
</reference>
<protein>
    <submittedName>
        <fullName evidence="2">Uncharacterized protein</fullName>
    </submittedName>
</protein>
<organism evidence="2 3">
    <name type="scientific">Coccidioides immitis (strain RS)</name>
    <name type="common">Valley fever fungus</name>
    <dbReference type="NCBI Taxonomy" id="246410"/>
    <lineage>
        <taxon>Eukaryota</taxon>
        <taxon>Fungi</taxon>
        <taxon>Dikarya</taxon>
        <taxon>Ascomycota</taxon>
        <taxon>Pezizomycotina</taxon>
        <taxon>Eurotiomycetes</taxon>
        <taxon>Eurotiomycetidae</taxon>
        <taxon>Onygenales</taxon>
        <taxon>Onygenaceae</taxon>
        <taxon>Coccidioides</taxon>
    </lineage>
</organism>
<proteinExistence type="predicted"/>
<evidence type="ECO:0000313" key="3">
    <source>
        <dbReference type="Proteomes" id="UP000001261"/>
    </source>
</evidence>
<dbReference type="OMA" id="NHRGQFY"/>
<gene>
    <name evidence="2" type="ORF">CIMG_00549</name>
</gene>
<evidence type="ECO:0000256" key="1">
    <source>
        <dbReference type="SAM" id="MobiDB-lite"/>
    </source>
</evidence>
<dbReference type="AlphaFoldDB" id="A0A0E1S4I0"/>
<feature type="compositionally biased region" description="Low complexity" evidence="1">
    <location>
        <begin position="489"/>
        <end position="513"/>
    </location>
</feature>
<dbReference type="OrthoDB" id="5355510at2759"/>
<dbReference type="GeneID" id="4565716"/>
<feature type="region of interest" description="Disordered" evidence="1">
    <location>
        <begin position="420"/>
        <end position="451"/>
    </location>
</feature>
<feature type="region of interest" description="Disordered" evidence="1">
    <location>
        <begin position="471"/>
        <end position="517"/>
    </location>
</feature>
<name>A0A0E1S4I0_COCIM</name>
<dbReference type="VEuPathDB" id="FungiDB:CIMG_00549"/>
<dbReference type="KEGG" id="cim:CIMG_00549"/>
<keyword evidence="3" id="KW-1185">Reference proteome</keyword>
<accession>A0A0E1S4I0</accession>
<evidence type="ECO:0000313" key="2">
    <source>
        <dbReference type="EMBL" id="EAS35195.1"/>
    </source>
</evidence>
<sequence length="559" mass="60491">MDASLRPRFFISRQDGSLTPLIAVDELPPLMSVRGVPRLLSQNDTQGMTSLGSANHRGQFYVIDCFTQGSGNANVIVGDNKALPAGPKASIRTTSSQNSTIRPHSYLVESRMRLVAERSLLRIIPTPGRKETPRRNTALSGFAMASVTINSKASCIFKHEMPRDPAVLEKLGLRDIPRWYREKHNIKSVTVGADNARPRANRSNVQALFNGVKKEQCFERMAIEAPKNLHDLPREVVTTGEHRQENQIDLSLQRANKTHAAVNMPALPEETVKGSAAPPSGTLSDIFSPVNQFELHGQGGFSSYHVMDAAPTFKDNKTVGKIGNYFNHDNIYSGTPVAMASLAESKNAQWLTGSYLQNGAVLNGVTSNGMSPHPTGAATPVSKPANKSPWTLRGGKADFSELPMSPFVPPKPLTDLIAEQEQSKTKHQKSRRLYQPRNDAKPSNGQDGIIAAKLPPSDEIVAKAFSRFGTASPSSLDGNRAPNIGANPGSYSSTSSSGCGSSIRSASSSIGNGRTRASPENLYCERTASMTSRIFEFNADCDLFNLHLNDDAPTQRAAI</sequence>
<dbReference type="STRING" id="246410.A0A0E1S4I0"/>
<reference evidence="3" key="2">
    <citation type="journal article" date="2010" name="Genome Res.">
        <title>Population genomic sequencing of Coccidioides fungi reveals recent hybridization and transposon control.</title>
        <authorList>
            <person name="Neafsey D.E."/>
            <person name="Barker B.M."/>
            <person name="Sharpton T.J."/>
            <person name="Stajich J.E."/>
            <person name="Park D.J."/>
            <person name="Whiston E."/>
            <person name="Hung C.-Y."/>
            <person name="McMahan C."/>
            <person name="White J."/>
            <person name="Sykes S."/>
            <person name="Heiman D."/>
            <person name="Young S."/>
            <person name="Zeng Q."/>
            <person name="Abouelleil A."/>
            <person name="Aftuck L."/>
            <person name="Bessette D."/>
            <person name="Brown A."/>
            <person name="FitzGerald M."/>
            <person name="Lui A."/>
            <person name="Macdonald J.P."/>
            <person name="Priest M."/>
            <person name="Orbach M.J."/>
            <person name="Galgiani J.N."/>
            <person name="Kirkland T.N."/>
            <person name="Cole G.T."/>
            <person name="Birren B.W."/>
            <person name="Henn M.R."/>
            <person name="Taylor J.W."/>
            <person name="Rounsley S.D."/>
        </authorList>
    </citation>
    <scope>GENOME REANNOTATION</scope>
    <source>
        <strain evidence="3">RS</strain>
    </source>
</reference>
<dbReference type="RefSeq" id="XP_001246778.1">
    <property type="nucleotide sequence ID" value="XM_001246777.2"/>
</dbReference>
<feature type="compositionally biased region" description="Basic residues" evidence="1">
    <location>
        <begin position="425"/>
        <end position="434"/>
    </location>
</feature>
<dbReference type="Proteomes" id="UP000001261">
    <property type="component" value="Unassembled WGS sequence"/>
</dbReference>
<dbReference type="EMBL" id="GG704911">
    <property type="protein sequence ID" value="EAS35195.1"/>
    <property type="molecule type" value="Genomic_DNA"/>
</dbReference>
<dbReference type="InParanoid" id="A0A0E1S4I0"/>